<evidence type="ECO:0000256" key="1">
    <source>
        <dbReference type="ARBA" id="ARBA00003237"/>
    </source>
</evidence>
<evidence type="ECO:0000256" key="5">
    <source>
        <dbReference type="ARBA" id="ARBA00011944"/>
    </source>
</evidence>
<evidence type="ECO:0000259" key="14">
    <source>
        <dbReference type="Pfam" id="PF02749"/>
    </source>
</evidence>
<dbReference type="SUPFAM" id="SSF54675">
    <property type="entry name" value="Nicotinate/Quinolinate PRTase N-terminal domain-like"/>
    <property type="match status" value="1"/>
</dbReference>
<evidence type="ECO:0000256" key="7">
    <source>
        <dbReference type="ARBA" id="ARBA00022676"/>
    </source>
</evidence>
<dbReference type="AlphaFoldDB" id="A0A4R1BBE7"/>
<comment type="function">
    <text evidence="1">Involved in the catabolism of quinolinic acid (QA).</text>
</comment>
<dbReference type="InterPro" id="IPR027277">
    <property type="entry name" value="NadC/ModD"/>
</dbReference>
<evidence type="ECO:0000259" key="13">
    <source>
        <dbReference type="Pfam" id="PF01729"/>
    </source>
</evidence>
<dbReference type="NCBIfam" id="TIGR00078">
    <property type="entry name" value="nadC"/>
    <property type="match status" value="1"/>
</dbReference>
<keyword evidence="16" id="KW-1185">Reference proteome</keyword>
<comment type="pathway">
    <text evidence="2">Cofactor biosynthesis; NAD(+) biosynthesis; nicotinate D-ribonucleotide from quinolinate: step 1/1.</text>
</comment>
<dbReference type="GO" id="GO:0004514">
    <property type="term" value="F:nicotinate-nucleotide diphosphorylase (carboxylating) activity"/>
    <property type="evidence" value="ECO:0007669"/>
    <property type="project" value="UniProtKB-EC"/>
</dbReference>
<evidence type="ECO:0000256" key="2">
    <source>
        <dbReference type="ARBA" id="ARBA00004893"/>
    </source>
</evidence>
<dbReference type="PANTHER" id="PTHR32179">
    <property type="entry name" value="NICOTINATE-NUCLEOTIDE PYROPHOSPHORYLASE [CARBOXYLATING]"/>
    <property type="match status" value="1"/>
</dbReference>
<dbReference type="FunFam" id="3.90.1170.20:FF:000001">
    <property type="entry name" value="Nicotinate-nucleotide diphosphorylase (Carboxylating)"/>
    <property type="match status" value="1"/>
</dbReference>
<dbReference type="GO" id="GO:0005737">
    <property type="term" value="C:cytoplasm"/>
    <property type="evidence" value="ECO:0007669"/>
    <property type="project" value="TreeGrafter"/>
</dbReference>
<keyword evidence="7 12" id="KW-0328">Glycosyltransferase</keyword>
<dbReference type="InterPro" id="IPR004393">
    <property type="entry name" value="NadC"/>
</dbReference>
<name>A0A4R1BBE7_9BACT</name>
<dbReference type="InterPro" id="IPR013785">
    <property type="entry name" value="Aldolase_TIM"/>
</dbReference>
<accession>A0A4R1BBE7</accession>
<evidence type="ECO:0000313" key="16">
    <source>
        <dbReference type="Proteomes" id="UP000295334"/>
    </source>
</evidence>
<comment type="caution">
    <text evidence="15">The sequence shown here is derived from an EMBL/GenBank/DDBJ whole genome shotgun (WGS) entry which is preliminary data.</text>
</comment>
<reference evidence="15 16" key="1">
    <citation type="submission" date="2019-03" db="EMBL/GenBank/DDBJ databases">
        <authorList>
            <person name="Kim M.K.M."/>
        </authorList>
    </citation>
    <scope>NUCLEOTIDE SEQUENCE [LARGE SCALE GENOMIC DNA]</scope>
    <source>
        <strain evidence="15 16">17J68-12</strain>
    </source>
</reference>
<dbReference type="Pfam" id="PF01729">
    <property type="entry name" value="QRPTase_C"/>
    <property type="match status" value="1"/>
</dbReference>
<dbReference type="UniPathway" id="UPA00253">
    <property type="reaction ID" value="UER00331"/>
</dbReference>
<dbReference type="Pfam" id="PF02749">
    <property type="entry name" value="QRPTase_N"/>
    <property type="match status" value="1"/>
</dbReference>
<comment type="catalytic activity">
    <reaction evidence="10">
        <text>nicotinate beta-D-ribonucleotide + CO2 + diphosphate = quinolinate + 5-phospho-alpha-D-ribose 1-diphosphate + 2 H(+)</text>
        <dbReference type="Rhea" id="RHEA:12733"/>
        <dbReference type="ChEBI" id="CHEBI:15378"/>
        <dbReference type="ChEBI" id="CHEBI:16526"/>
        <dbReference type="ChEBI" id="CHEBI:29959"/>
        <dbReference type="ChEBI" id="CHEBI:33019"/>
        <dbReference type="ChEBI" id="CHEBI:57502"/>
        <dbReference type="ChEBI" id="CHEBI:58017"/>
        <dbReference type="EC" id="2.4.2.19"/>
    </reaction>
</comment>
<feature type="domain" description="Quinolinate phosphoribosyl transferase C-terminal" evidence="13">
    <location>
        <begin position="112"/>
        <end position="283"/>
    </location>
</feature>
<dbReference type="InterPro" id="IPR037128">
    <property type="entry name" value="Quinolinate_PRibosylTase_N_sf"/>
</dbReference>
<dbReference type="EC" id="2.4.2.19" evidence="5"/>
<dbReference type="Gene3D" id="3.20.20.70">
    <property type="entry name" value="Aldolase class I"/>
    <property type="match status" value="1"/>
</dbReference>
<dbReference type="PANTHER" id="PTHR32179:SF3">
    <property type="entry name" value="NICOTINATE-NUCLEOTIDE PYROPHOSPHORYLASE [CARBOXYLATING]"/>
    <property type="match status" value="1"/>
</dbReference>
<dbReference type="InterPro" id="IPR036068">
    <property type="entry name" value="Nicotinate_pribotase-like_C"/>
</dbReference>
<keyword evidence="6" id="KW-0662">Pyridine nucleotide biosynthesis</keyword>
<comment type="subunit">
    <text evidence="4">Hexamer formed by 3 homodimers.</text>
</comment>
<keyword evidence="8 12" id="KW-0808">Transferase</keyword>
<dbReference type="InterPro" id="IPR002638">
    <property type="entry name" value="Quinolinate_PRibosylTrfase_C"/>
</dbReference>
<dbReference type="InterPro" id="IPR022412">
    <property type="entry name" value="Quinolinate_PRibosylTrfase_N"/>
</dbReference>
<dbReference type="EMBL" id="SJZI01000042">
    <property type="protein sequence ID" value="TCJ14277.1"/>
    <property type="molecule type" value="Genomic_DNA"/>
</dbReference>
<comment type="similarity">
    <text evidence="3 12">Belongs to the NadC/ModD family.</text>
</comment>
<dbReference type="FunFam" id="3.20.20.70:FF:000030">
    <property type="entry name" value="Nicotinate-nucleotide pyrophosphorylase, carboxylating"/>
    <property type="match status" value="1"/>
</dbReference>
<protein>
    <recommendedName>
        <fullName evidence="11">Probable nicotinate-nucleotide pyrophosphorylase [carboxylating]</fullName>
        <ecNumber evidence="5">2.4.2.19</ecNumber>
    </recommendedName>
    <alternativeName>
        <fullName evidence="9">Quinolinate phosphoribosyltransferase [decarboxylating]</fullName>
    </alternativeName>
</protein>
<evidence type="ECO:0000256" key="3">
    <source>
        <dbReference type="ARBA" id="ARBA00009400"/>
    </source>
</evidence>
<evidence type="ECO:0000313" key="15">
    <source>
        <dbReference type="EMBL" id="TCJ14277.1"/>
    </source>
</evidence>
<feature type="domain" description="Quinolinate phosphoribosyl transferase N-terminal" evidence="14">
    <location>
        <begin position="26"/>
        <end position="110"/>
    </location>
</feature>
<evidence type="ECO:0000256" key="9">
    <source>
        <dbReference type="ARBA" id="ARBA00033102"/>
    </source>
</evidence>
<dbReference type="PIRSF" id="PIRSF006250">
    <property type="entry name" value="NadC_ModD"/>
    <property type="match status" value="1"/>
</dbReference>
<dbReference type="Proteomes" id="UP000295334">
    <property type="component" value="Unassembled WGS sequence"/>
</dbReference>
<gene>
    <name evidence="15" type="primary">nadC</name>
    <name evidence="15" type="ORF">EPD60_09760</name>
</gene>
<evidence type="ECO:0000256" key="6">
    <source>
        <dbReference type="ARBA" id="ARBA00022642"/>
    </source>
</evidence>
<dbReference type="OrthoDB" id="9782546at2"/>
<evidence type="ECO:0000256" key="12">
    <source>
        <dbReference type="PIRNR" id="PIRNR006250"/>
    </source>
</evidence>
<evidence type="ECO:0000256" key="4">
    <source>
        <dbReference type="ARBA" id="ARBA00011218"/>
    </source>
</evidence>
<dbReference type="RefSeq" id="WP_131449247.1">
    <property type="nucleotide sequence ID" value="NZ_SJZI01000042.1"/>
</dbReference>
<evidence type="ECO:0000256" key="10">
    <source>
        <dbReference type="ARBA" id="ARBA00047445"/>
    </source>
</evidence>
<evidence type="ECO:0000256" key="11">
    <source>
        <dbReference type="ARBA" id="ARBA00069173"/>
    </source>
</evidence>
<dbReference type="SUPFAM" id="SSF51690">
    <property type="entry name" value="Nicotinate/Quinolinate PRTase C-terminal domain-like"/>
    <property type="match status" value="1"/>
</dbReference>
<sequence length="288" mass="31678">MIPDFDNRLYQLIEAALREDVGDGDHSTLCCIPADARGKAVLKIKQAGVLAGVDVAEKIFRHQSPNVVFHRHKADGEAMAVGEAAFEVETGVHTILQCERLVLNIMQRMSGIATLTKQYADLLQGYKTRLLDTRKTTPNFRLLEKEAVRIGGGVNHRFGLFDMIMLKDNHIDYAGGIEAAVSRAWDYVQAYRPDLKIEVETRSLDDVKTVMKIGPGKVLRVMLDNFQPAQVKEAVDLIGGAFETEASGGIDLETIRSYADAGVDYVSVGGLIHQARSLDLSLKAVIVK</sequence>
<evidence type="ECO:0000256" key="8">
    <source>
        <dbReference type="ARBA" id="ARBA00022679"/>
    </source>
</evidence>
<proteinExistence type="inferred from homology"/>
<dbReference type="CDD" id="cd01572">
    <property type="entry name" value="QPRTase"/>
    <property type="match status" value="1"/>
</dbReference>
<dbReference type="Gene3D" id="3.90.1170.20">
    <property type="entry name" value="Quinolinate phosphoribosyl transferase, N-terminal domain"/>
    <property type="match status" value="1"/>
</dbReference>
<organism evidence="15 16">
    <name type="scientific">Flaviaesturariibacter flavus</name>
    <dbReference type="NCBI Taxonomy" id="2502780"/>
    <lineage>
        <taxon>Bacteria</taxon>
        <taxon>Pseudomonadati</taxon>
        <taxon>Bacteroidota</taxon>
        <taxon>Chitinophagia</taxon>
        <taxon>Chitinophagales</taxon>
        <taxon>Chitinophagaceae</taxon>
        <taxon>Flaviaestuariibacter</taxon>
    </lineage>
</organism>
<dbReference type="GO" id="GO:0009435">
    <property type="term" value="P:NAD+ biosynthetic process"/>
    <property type="evidence" value="ECO:0007669"/>
    <property type="project" value="UniProtKB-UniPathway"/>
</dbReference>
<dbReference type="GO" id="GO:0034213">
    <property type="term" value="P:quinolinate catabolic process"/>
    <property type="evidence" value="ECO:0007669"/>
    <property type="project" value="TreeGrafter"/>
</dbReference>